<dbReference type="OrthoDB" id="9819388at2"/>
<protein>
    <submittedName>
        <fullName evidence="2">Uncharacterized protein</fullName>
    </submittedName>
</protein>
<accession>A0A7Z9BLU8</accession>
<gene>
    <name evidence="2" type="ORF">PL9631_250163</name>
</gene>
<evidence type="ECO:0000256" key="1">
    <source>
        <dbReference type="SAM" id="MobiDB-lite"/>
    </source>
</evidence>
<keyword evidence="3" id="KW-1185">Reference proteome</keyword>
<feature type="region of interest" description="Disordered" evidence="1">
    <location>
        <begin position="1"/>
        <end position="20"/>
    </location>
</feature>
<proteinExistence type="predicted"/>
<name>A0A7Z9BLU8_9CYAN</name>
<evidence type="ECO:0000313" key="2">
    <source>
        <dbReference type="EMBL" id="VXD17090.1"/>
    </source>
</evidence>
<sequence length="359" mass="42057">MAINSSFNKPIPTPEPEPPFEEPDLKSLDDFITYCSIFDPTVSTQSGRVIDYYHLLYNDQIYRDTIIINLFNKFAEIGCVIQRIEDGVLFICDAPFYSEKPKEYSLKIVEDKLSKQPKVNTSWENLRRSQVHVVKTYAYFQGSVNHQMIRRWLILKAPTQKNVKYSKFPRDMMGYGNTLPEADLEFQKARLQTFTSSPKTINYFIDDKIPLTQQQMFNVCKKTDPLVDPNTVTFSYYGFSEIESSYFKMSCQSKTYKFTLDVRRGNARWEVVRIFKVKDNDYPVNLEFLGKGQTLEEALDMCESRYQKCINNPKQLDMMISSKQHEEMQKALMMDEREGEAFFNDLIAEYGEDILPDRD</sequence>
<dbReference type="EMBL" id="CZCS02000163">
    <property type="protein sequence ID" value="VXD17090.1"/>
    <property type="molecule type" value="Genomic_DNA"/>
</dbReference>
<organism evidence="2 3">
    <name type="scientific">Planktothrix paucivesiculata PCC 9631</name>
    <dbReference type="NCBI Taxonomy" id="671071"/>
    <lineage>
        <taxon>Bacteria</taxon>
        <taxon>Bacillati</taxon>
        <taxon>Cyanobacteriota</taxon>
        <taxon>Cyanophyceae</taxon>
        <taxon>Oscillatoriophycideae</taxon>
        <taxon>Oscillatoriales</taxon>
        <taxon>Microcoleaceae</taxon>
        <taxon>Planktothrix</taxon>
    </lineage>
</organism>
<reference evidence="2" key="1">
    <citation type="submission" date="2019-10" db="EMBL/GenBank/DDBJ databases">
        <authorList>
            <consortium name="Genoscope - CEA"/>
            <person name="William W."/>
        </authorList>
    </citation>
    <scope>NUCLEOTIDE SEQUENCE [LARGE SCALE GENOMIC DNA]</scope>
    <source>
        <strain evidence="2">BBR_PRJEB10994</strain>
    </source>
</reference>
<dbReference type="AlphaFoldDB" id="A0A7Z9BLU8"/>
<comment type="caution">
    <text evidence="2">The sequence shown here is derived from an EMBL/GenBank/DDBJ whole genome shotgun (WGS) entry which is preliminary data.</text>
</comment>
<evidence type="ECO:0000313" key="3">
    <source>
        <dbReference type="Proteomes" id="UP000182190"/>
    </source>
</evidence>
<dbReference type="Proteomes" id="UP000182190">
    <property type="component" value="Unassembled WGS sequence"/>
</dbReference>
<dbReference type="RefSeq" id="WP_083616941.1">
    <property type="nucleotide sequence ID" value="NZ_LR734992.1"/>
</dbReference>